<keyword evidence="2" id="KW-1185">Reference proteome</keyword>
<evidence type="ECO:0000313" key="1">
    <source>
        <dbReference type="EMBL" id="PHQ36837.1"/>
    </source>
</evidence>
<sequence>MTVDKELIAGLLRDALVALALPKPEQVRVTHPGCVTCDLIEDFTHGRLCFVQSCSDRLDESSTSLLAQIDSTIDDLTNDDCVCFDSAMLDRPPWASLRALATDALDALGWADAKLDAYTETEPGVWRRGNSAIVDGSDVE</sequence>
<gene>
    <name evidence="1" type="ORF">CEE69_00030</name>
</gene>
<dbReference type="AlphaFoldDB" id="A0A2G1WCR7"/>
<organism evidence="1 2">
    <name type="scientific">Rhodopirellula bahusiensis</name>
    <dbReference type="NCBI Taxonomy" id="2014065"/>
    <lineage>
        <taxon>Bacteria</taxon>
        <taxon>Pseudomonadati</taxon>
        <taxon>Planctomycetota</taxon>
        <taxon>Planctomycetia</taxon>
        <taxon>Pirellulales</taxon>
        <taxon>Pirellulaceae</taxon>
        <taxon>Rhodopirellula</taxon>
    </lineage>
</organism>
<evidence type="ECO:0000313" key="2">
    <source>
        <dbReference type="Proteomes" id="UP000225740"/>
    </source>
</evidence>
<dbReference type="RefSeq" id="WP_099258545.1">
    <property type="nucleotide sequence ID" value="NZ_NIZW01000001.1"/>
</dbReference>
<dbReference type="EMBL" id="NIZW01000001">
    <property type="protein sequence ID" value="PHQ36837.1"/>
    <property type="molecule type" value="Genomic_DNA"/>
</dbReference>
<proteinExistence type="predicted"/>
<reference evidence="1 2" key="1">
    <citation type="submission" date="2017-06" db="EMBL/GenBank/DDBJ databases">
        <title>Description of Rhodopirellula bahusiensis sp. nov.</title>
        <authorList>
            <person name="Kizina J."/>
            <person name="Harder J."/>
        </authorList>
    </citation>
    <scope>NUCLEOTIDE SEQUENCE [LARGE SCALE GENOMIC DNA]</scope>
    <source>
        <strain evidence="1 2">SWK21</strain>
    </source>
</reference>
<comment type="caution">
    <text evidence="1">The sequence shown here is derived from an EMBL/GenBank/DDBJ whole genome shotgun (WGS) entry which is preliminary data.</text>
</comment>
<protein>
    <submittedName>
        <fullName evidence="1">Uncharacterized protein</fullName>
    </submittedName>
</protein>
<accession>A0A2G1WCR7</accession>
<dbReference type="GeneID" id="90606718"/>
<dbReference type="Proteomes" id="UP000225740">
    <property type="component" value="Unassembled WGS sequence"/>
</dbReference>
<name>A0A2G1WCR7_9BACT</name>